<comment type="caution">
    <text evidence="6">The sequence shown here is derived from an EMBL/GenBank/DDBJ whole genome shotgun (WGS) entry which is preliminary data.</text>
</comment>
<organism evidence="6 7">
    <name type="scientific">Salegentibacter maritimus</name>
    <dbReference type="NCBI Taxonomy" id="2794347"/>
    <lineage>
        <taxon>Bacteria</taxon>
        <taxon>Pseudomonadati</taxon>
        <taxon>Bacteroidota</taxon>
        <taxon>Flavobacteriia</taxon>
        <taxon>Flavobacteriales</taxon>
        <taxon>Flavobacteriaceae</taxon>
        <taxon>Salegentibacter</taxon>
    </lineage>
</organism>
<accession>A0ABS0TH80</accession>
<keyword evidence="2 5" id="KW-0812">Transmembrane</keyword>
<evidence type="ECO:0000256" key="2">
    <source>
        <dbReference type="ARBA" id="ARBA00022692"/>
    </source>
</evidence>
<evidence type="ECO:0000256" key="1">
    <source>
        <dbReference type="ARBA" id="ARBA00004141"/>
    </source>
</evidence>
<dbReference type="PANTHER" id="PTHR37306">
    <property type="entry name" value="COLICIN V PRODUCTION PROTEIN"/>
    <property type="match status" value="1"/>
</dbReference>
<dbReference type="Pfam" id="PF02674">
    <property type="entry name" value="Colicin_V"/>
    <property type="match status" value="1"/>
</dbReference>
<feature type="transmembrane region" description="Helical" evidence="5">
    <location>
        <begin position="101"/>
        <end position="122"/>
    </location>
</feature>
<evidence type="ECO:0000256" key="4">
    <source>
        <dbReference type="ARBA" id="ARBA00023136"/>
    </source>
</evidence>
<sequence>MNTIDIVLALILLYGLVRGFFRGILAEIASLVGIVAGIYGAIHFSYILSDFFAENMNWDSEYINLIAFAITFILIVFLISLAGRILTKVAGFAALGIVNKLLGGAFGLLKMTFIASVIIMFFAATNEEINLVSKESLEKSKLYNPVKVIAPMLLPSILREARDRKILDKESDLFENKKEEA</sequence>
<dbReference type="EMBL" id="JAEHNY010000008">
    <property type="protein sequence ID" value="MBI6120427.1"/>
    <property type="molecule type" value="Genomic_DNA"/>
</dbReference>
<evidence type="ECO:0000256" key="5">
    <source>
        <dbReference type="SAM" id="Phobius"/>
    </source>
</evidence>
<name>A0ABS0TH80_9FLAO</name>
<feature type="transmembrane region" description="Helical" evidence="5">
    <location>
        <begin position="28"/>
        <end position="47"/>
    </location>
</feature>
<keyword evidence="4 5" id="KW-0472">Membrane</keyword>
<dbReference type="RefSeq" id="WP_198638777.1">
    <property type="nucleotide sequence ID" value="NZ_JAEHNY010000008.1"/>
</dbReference>
<protein>
    <submittedName>
        <fullName evidence="6">CvpA family protein</fullName>
    </submittedName>
</protein>
<dbReference type="Proteomes" id="UP000635665">
    <property type="component" value="Unassembled WGS sequence"/>
</dbReference>
<evidence type="ECO:0000256" key="3">
    <source>
        <dbReference type="ARBA" id="ARBA00022989"/>
    </source>
</evidence>
<proteinExistence type="predicted"/>
<dbReference type="PANTHER" id="PTHR37306:SF1">
    <property type="entry name" value="COLICIN V PRODUCTION PROTEIN"/>
    <property type="match status" value="1"/>
</dbReference>
<feature type="transmembrane region" description="Helical" evidence="5">
    <location>
        <begin position="62"/>
        <end position="81"/>
    </location>
</feature>
<comment type="subcellular location">
    <subcellularLocation>
        <location evidence="1">Membrane</location>
        <topology evidence="1">Multi-pass membrane protein</topology>
    </subcellularLocation>
</comment>
<feature type="transmembrane region" description="Helical" evidence="5">
    <location>
        <begin position="6"/>
        <end position="21"/>
    </location>
</feature>
<gene>
    <name evidence="6" type="ORF">I6U50_10400</name>
</gene>
<keyword evidence="3 5" id="KW-1133">Transmembrane helix</keyword>
<reference evidence="6 7" key="1">
    <citation type="submission" date="2020-12" db="EMBL/GenBank/DDBJ databases">
        <title>Salegentibacter orientalis sp. nov., isolated from costal sediment.</title>
        <authorList>
            <person name="Lian F.-B."/>
        </authorList>
    </citation>
    <scope>NUCLEOTIDE SEQUENCE [LARGE SCALE GENOMIC DNA]</scope>
    <source>
        <strain evidence="6 7">F60176</strain>
    </source>
</reference>
<dbReference type="InterPro" id="IPR003825">
    <property type="entry name" value="Colicin-V_CvpA"/>
</dbReference>
<evidence type="ECO:0000313" key="7">
    <source>
        <dbReference type="Proteomes" id="UP000635665"/>
    </source>
</evidence>
<keyword evidence="7" id="KW-1185">Reference proteome</keyword>
<evidence type="ECO:0000313" key="6">
    <source>
        <dbReference type="EMBL" id="MBI6120427.1"/>
    </source>
</evidence>